<name>B3PM25_META1</name>
<dbReference type="PANTHER" id="PTHR42711">
    <property type="entry name" value="ABC TRANSPORTER ATP-BINDING PROTEIN"/>
    <property type="match status" value="1"/>
</dbReference>
<keyword evidence="4 6" id="KW-0067">ATP-binding</keyword>
<dbReference type="GO" id="GO:0016887">
    <property type="term" value="F:ATP hydrolysis activity"/>
    <property type="evidence" value="ECO:0007669"/>
    <property type="project" value="InterPro"/>
</dbReference>
<protein>
    <submittedName>
        <fullName evidence="6">ABC transporter ATP-binding protein</fullName>
    </submittedName>
</protein>
<dbReference type="STRING" id="243272.MARTH_orf140"/>
<keyword evidence="2" id="KW-0813">Transport</keyword>
<dbReference type="Gene3D" id="3.40.50.300">
    <property type="entry name" value="P-loop containing nucleotide triphosphate hydrolases"/>
    <property type="match status" value="1"/>
</dbReference>
<gene>
    <name evidence="6" type="ordered locus">MARTH_orf140</name>
</gene>
<sequence length="323" mass="36910">MTESLETKIANTTNQENEIAIGFYNVTKTFKKFVALDNVSFEIKKGQFHGFVGSNGAGKSTSIRCLLGFYPDTKGKMIINGIASTDPKSKLKIGYIPEEANFPKVLKMRDYLYHFACLSQIDPKEAKEKIEKYLIKYNMTGKEFEKSPYKMSSGQKKKVMLIQALINDPDLLILDEPAANLDPIARNELFSFLKEQNDLGKTIFISSHILSELEEYVDSFTVMEKGKVIESTTISNVEKKLEFNWLIVLSNQKNQERFLELLSKNKIAYQINEKAILVAIHNDEVKNNLITQMAQNNISFKSFAEYKASLKEIYFSNKNIEKK</sequence>
<organism evidence="6 7">
    <name type="scientific">Metamycoplasma arthritidis (strain 158L3-1)</name>
    <name type="common">Mycoplasma arthritidis</name>
    <dbReference type="NCBI Taxonomy" id="243272"/>
    <lineage>
        <taxon>Bacteria</taxon>
        <taxon>Bacillati</taxon>
        <taxon>Mycoplasmatota</taxon>
        <taxon>Mycoplasmoidales</taxon>
        <taxon>Metamycoplasmataceae</taxon>
        <taxon>Metamycoplasma</taxon>
    </lineage>
</organism>
<dbReference type="RefSeq" id="WP_012498034.1">
    <property type="nucleotide sequence ID" value="NC_011025.1"/>
</dbReference>
<dbReference type="PROSITE" id="PS50893">
    <property type="entry name" value="ABC_TRANSPORTER_2"/>
    <property type="match status" value="1"/>
</dbReference>
<dbReference type="InterPro" id="IPR027417">
    <property type="entry name" value="P-loop_NTPase"/>
</dbReference>
<dbReference type="AlphaFoldDB" id="B3PM25"/>
<dbReference type="InterPro" id="IPR017871">
    <property type="entry name" value="ABC_transporter-like_CS"/>
</dbReference>
<dbReference type="eggNOG" id="COG1131">
    <property type="taxonomic scope" value="Bacteria"/>
</dbReference>
<dbReference type="HOGENOM" id="CLU_000604_1_2_14"/>
<keyword evidence="7" id="KW-1185">Reference proteome</keyword>
<evidence type="ECO:0000313" key="7">
    <source>
        <dbReference type="Proteomes" id="UP000008812"/>
    </source>
</evidence>
<dbReference type="KEGG" id="mat:MARTH_orf140"/>
<dbReference type="Pfam" id="PF00005">
    <property type="entry name" value="ABC_tran"/>
    <property type="match status" value="1"/>
</dbReference>
<dbReference type="InterPro" id="IPR003593">
    <property type="entry name" value="AAA+_ATPase"/>
</dbReference>
<evidence type="ECO:0000259" key="5">
    <source>
        <dbReference type="PROSITE" id="PS50893"/>
    </source>
</evidence>
<dbReference type="SUPFAM" id="SSF52540">
    <property type="entry name" value="P-loop containing nucleoside triphosphate hydrolases"/>
    <property type="match status" value="1"/>
</dbReference>
<evidence type="ECO:0000256" key="2">
    <source>
        <dbReference type="ARBA" id="ARBA00022448"/>
    </source>
</evidence>
<comment type="similarity">
    <text evidence="1">Belongs to the ABC transporter superfamily.</text>
</comment>
<feature type="domain" description="ABC transporter" evidence="5">
    <location>
        <begin position="21"/>
        <end position="250"/>
    </location>
</feature>
<dbReference type="SMART" id="SM00382">
    <property type="entry name" value="AAA"/>
    <property type="match status" value="1"/>
</dbReference>
<proteinExistence type="inferred from homology"/>
<reference evidence="6 7" key="1">
    <citation type="journal article" date="2008" name="Infect. Immun.">
        <title>Genome of Mycoplasma arthritidis.</title>
        <authorList>
            <person name="Dybvig K."/>
            <person name="Zuhua C."/>
            <person name="Lao P."/>
            <person name="Jordan D.S."/>
            <person name="French C.T."/>
            <person name="Tu A.H."/>
            <person name="Loraine A.E."/>
        </authorList>
    </citation>
    <scope>NUCLEOTIDE SEQUENCE [LARGE SCALE GENOMIC DNA]</scope>
    <source>
        <strain evidence="6 7">158L3-1</strain>
    </source>
</reference>
<dbReference type="EMBL" id="CP001047">
    <property type="protein sequence ID" value="ACF07077.1"/>
    <property type="molecule type" value="Genomic_DNA"/>
</dbReference>
<dbReference type="PANTHER" id="PTHR42711:SF5">
    <property type="entry name" value="ABC TRANSPORTER ATP-BINDING PROTEIN NATA"/>
    <property type="match status" value="1"/>
</dbReference>
<evidence type="ECO:0000256" key="4">
    <source>
        <dbReference type="ARBA" id="ARBA00022840"/>
    </source>
</evidence>
<accession>B3PM25</accession>
<dbReference type="Proteomes" id="UP000008812">
    <property type="component" value="Chromosome"/>
</dbReference>
<dbReference type="InterPro" id="IPR003439">
    <property type="entry name" value="ABC_transporter-like_ATP-bd"/>
</dbReference>
<dbReference type="PROSITE" id="PS00211">
    <property type="entry name" value="ABC_TRANSPORTER_1"/>
    <property type="match status" value="1"/>
</dbReference>
<evidence type="ECO:0000256" key="3">
    <source>
        <dbReference type="ARBA" id="ARBA00022741"/>
    </source>
</evidence>
<evidence type="ECO:0000313" key="6">
    <source>
        <dbReference type="EMBL" id="ACF07077.1"/>
    </source>
</evidence>
<dbReference type="CDD" id="cd03230">
    <property type="entry name" value="ABC_DR_subfamily_A"/>
    <property type="match status" value="1"/>
</dbReference>
<keyword evidence="3" id="KW-0547">Nucleotide-binding</keyword>
<dbReference type="InterPro" id="IPR050763">
    <property type="entry name" value="ABC_transporter_ATP-binding"/>
</dbReference>
<evidence type="ECO:0000256" key="1">
    <source>
        <dbReference type="ARBA" id="ARBA00005417"/>
    </source>
</evidence>
<dbReference type="GO" id="GO:0005524">
    <property type="term" value="F:ATP binding"/>
    <property type="evidence" value="ECO:0007669"/>
    <property type="project" value="UniProtKB-KW"/>
</dbReference>